<dbReference type="InterPro" id="IPR035680">
    <property type="entry name" value="Clx_II_MBL"/>
</dbReference>
<dbReference type="InterPro" id="IPR032282">
    <property type="entry name" value="HAGH_C"/>
</dbReference>
<comment type="catalytic activity">
    <reaction evidence="1 7">
        <text>an S-(2-hydroxyacyl)glutathione + H2O = a 2-hydroxy carboxylate + glutathione + H(+)</text>
        <dbReference type="Rhea" id="RHEA:21864"/>
        <dbReference type="ChEBI" id="CHEBI:15377"/>
        <dbReference type="ChEBI" id="CHEBI:15378"/>
        <dbReference type="ChEBI" id="CHEBI:57925"/>
        <dbReference type="ChEBI" id="CHEBI:58896"/>
        <dbReference type="ChEBI" id="CHEBI:71261"/>
        <dbReference type="EC" id="3.1.2.6"/>
    </reaction>
</comment>
<evidence type="ECO:0000256" key="4">
    <source>
        <dbReference type="ARBA" id="ARBA00022723"/>
    </source>
</evidence>
<dbReference type="InterPro" id="IPR050110">
    <property type="entry name" value="Glyoxalase_II_hydrolase"/>
</dbReference>
<dbReference type="SMART" id="SM00849">
    <property type="entry name" value="Lactamase_B"/>
    <property type="match status" value="1"/>
</dbReference>
<dbReference type="Gene3D" id="3.60.15.10">
    <property type="entry name" value="Ribonuclease Z/Hydroxyacylglutathione hydrolase-like"/>
    <property type="match status" value="1"/>
</dbReference>
<dbReference type="HAMAP" id="MF_01374">
    <property type="entry name" value="Glyoxalase_2"/>
    <property type="match status" value="1"/>
</dbReference>
<feature type="binding site" evidence="7">
    <location>
        <position position="110"/>
    </location>
    <ligand>
        <name>Zn(2+)</name>
        <dbReference type="ChEBI" id="CHEBI:29105"/>
        <label>1</label>
    </ligand>
</feature>
<dbReference type="EMBL" id="UGNV01000001">
    <property type="protein sequence ID" value="STX29064.1"/>
    <property type="molecule type" value="Genomic_DNA"/>
</dbReference>
<feature type="binding site" evidence="7">
    <location>
        <position position="58"/>
    </location>
    <ligand>
        <name>Zn(2+)</name>
        <dbReference type="ChEBI" id="CHEBI:29105"/>
        <label>2</label>
    </ligand>
</feature>
<dbReference type="RefSeq" id="WP_115302764.1">
    <property type="nucleotide sequence ID" value="NZ_CAAAHO010000004.1"/>
</dbReference>
<evidence type="ECO:0000256" key="3">
    <source>
        <dbReference type="ARBA" id="ARBA00006759"/>
    </source>
</evidence>
<dbReference type="InterPro" id="IPR036866">
    <property type="entry name" value="RibonucZ/Hydroxyglut_hydro"/>
</dbReference>
<evidence type="ECO:0000256" key="7">
    <source>
        <dbReference type="HAMAP-Rule" id="MF_01374"/>
    </source>
</evidence>
<dbReference type="Pfam" id="PF16123">
    <property type="entry name" value="HAGH_C"/>
    <property type="match status" value="1"/>
</dbReference>
<feature type="binding site" evidence="7">
    <location>
        <position position="53"/>
    </location>
    <ligand>
        <name>Zn(2+)</name>
        <dbReference type="ChEBI" id="CHEBI:29105"/>
        <label>1</label>
    </ligand>
</feature>
<evidence type="ECO:0000256" key="2">
    <source>
        <dbReference type="ARBA" id="ARBA00004963"/>
    </source>
</evidence>
<dbReference type="EC" id="3.1.2.6" evidence="7"/>
<keyword evidence="5 7" id="KW-0378">Hydrolase</keyword>
<dbReference type="Proteomes" id="UP000254968">
    <property type="component" value="Unassembled WGS sequence"/>
</dbReference>
<feature type="binding site" evidence="7">
    <location>
        <position position="167"/>
    </location>
    <ligand>
        <name>Zn(2+)</name>
        <dbReference type="ChEBI" id="CHEBI:29105"/>
        <label>2</label>
    </ligand>
</feature>
<feature type="binding site" evidence="7">
    <location>
        <position position="129"/>
    </location>
    <ligand>
        <name>Zn(2+)</name>
        <dbReference type="ChEBI" id="CHEBI:29105"/>
        <label>1</label>
    </ligand>
</feature>
<comment type="pathway">
    <text evidence="2 7">Secondary metabolite metabolism; methylglyoxal degradation; (R)-lactate from methylglyoxal: step 2/2.</text>
</comment>
<feature type="domain" description="Metallo-beta-lactamase" evidence="8">
    <location>
        <begin position="11"/>
        <end position="167"/>
    </location>
</feature>
<dbReference type="GO" id="GO:0004416">
    <property type="term" value="F:hydroxyacylglutathione hydrolase activity"/>
    <property type="evidence" value="ECO:0007669"/>
    <property type="project" value="UniProtKB-UniRule"/>
</dbReference>
<reference evidence="9 10" key="1">
    <citation type="submission" date="2018-06" db="EMBL/GenBank/DDBJ databases">
        <authorList>
            <consortium name="Pathogen Informatics"/>
            <person name="Doyle S."/>
        </authorList>
    </citation>
    <scope>NUCLEOTIDE SEQUENCE [LARGE SCALE GENOMIC DNA]</scope>
    <source>
        <strain evidence="9 10">NCTC13315</strain>
    </source>
</reference>
<comment type="subunit">
    <text evidence="7">Monomer.</text>
</comment>
<keyword evidence="10" id="KW-1185">Reference proteome</keyword>
<dbReference type="PANTHER" id="PTHR43705">
    <property type="entry name" value="HYDROXYACYLGLUTATHIONE HYDROLASE"/>
    <property type="match status" value="1"/>
</dbReference>
<dbReference type="NCBIfam" id="TIGR03413">
    <property type="entry name" value="GSH_gloB"/>
    <property type="match status" value="1"/>
</dbReference>
<evidence type="ECO:0000313" key="9">
    <source>
        <dbReference type="EMBL" id="STX29064.1"/>
    </source>
</evidence>
<dbReference type="PANTHER" id="PTHR43705:SF1">
    <property type="entry name" value="HYDROXYACYLGLUTATHIONE HYDROLASE GLOB"/>
    <property type="match status" value="1"/>
</dbReference>
<dbReference type="InterPro" id="IPR017782">
    <property type="entry name" value="Hydroxyacylglutathione_Hdrlase"/>
</dbReference>
<dbReference type="Pfam" id="PF00753">
    <property type="entry name" value="Lactamase_B"/>
    <property type="match status" value="1"/>
</dbReference>
<name>A0A378I9K7_9GAMM</name>
<feature type="binding site" evidence="7">
    <location>
        <position position="55"/>
    </location>
    <ligand>
        <name>Zn(2+)</name>
        <dbReference type="ChEBI" id="CHEBI:29105"/>
        <label>1</label>
    </ligand>
</feature>
<evidence type="ECO:0000256" key="1">
    <source>
        <dbReference type="ARBA" id="ARBA00001623"/>
    </source>
</evidence>
<dbReference type="UniPathway" id="UPA00619">
    <property type="reaction ID" value="UER00676"/>
</dbReference>
<dbReference type="SUPFAM" id="SSF56281">
    <property type="entry name" value="Metallo-hydrolase/oxidoreductase"/>
    <property type="match status" value="1"/>
</dbReference>
<proteinExistence type="inferred from homology"/>
<keyword evidence="6 7" id="KW-0862">Zinc</keyword>
<dbReference type="InterPro" id="IPR001279">
    <property type="entry name" value="Metallo-B-lactamas"/>
</dbReference>
<evidence type="ECO:0000313" key="10">
    <source>
        <dbReference type="Proteomes" id="UP000254968"/>
    </source>
</evidence>
<accession>A0A378I9K7</accession>
<keyword evidence="4 7" id="KW-0479">Metal-binding</keyword>
<feature type="binding site" evidence="7">
    <location>
        <position position="129"/>
    </location>
    <ligand>
        <name>Zn(2+)</name>
        <dbReference type="ChEBI" id="CHEBI:29105"/>
        <label>2</label>
    </ligand>
</feature>
<dbReference type="OrthoDB" id="9802248at2"/>
<evidence type="ECO:0000256" key="5">
    <source>
        <dbReference type="ARBA" id="ARBA00022801"/>
    </source>
</evidence>
<organism evidence="9 10">
    <name type="scientific">Legionella beliardensis</name>
    <dbReference type="NCBI Taxonomy" id="91822"/>
    <lineage>
        <taxon>Bacteria</taxon>
        <taxon>Pseudomonadati</taxon>
        <taxon>Pseudomonadota</taxon>
        <taxon>Gammaproteobacteria</taxon>
        <taxon>Legionellales</taxon>
        <taxon>Legionellaceae</taxon>
        <taxon>Legionella</taxon>
    </lineage>
</organism>
<comment type="similarity">
    <text evidence="3 7">Belongs to the metallo-beta-lactamase superfamily. Glyoxalase II family.</text>
</comment>
<dbReference type="GO" id="GO:0019243">
    <property type="term" value="P:methylglyoxal catabolic process to D-lactate via S-lactoyl-glutathione"/>
    <property type="evidence" value="ECO:0007669"/>
    <property type="project" value="UniProtKB-UniRule"/>
</dbReference>
<comment type="function">
    <text evidence="7">Thiolesterase that catalyzes the hydrolysis of S-D-lactoyl-glutathione to form glutathione and D-lactic acid.</text>
</comment>
<sequence>MTIVPLNAFQDNYIWLLIDTAGSVICVDPGDAQPVIDYLQKMQLTLKAILITHHHWDHSGGVVELYQHHPRAMVYAPADTRIPLITHTVHDNDLIDLSAWHFRVLSIPGHTSSHICYFETKQQLLFCGDTLFSAGCGRVFDGTYEQLLTSLNLLKNLPEDTKVYCGHEYTRQNLRFAATVEPNNLAIQKYQHVLNQEPNTCSLPSTIALEKQVNPFLRLHEPHVQNYAKMRGCEAKDELSIFKQIRTDKDNFT</sequence>
<dbReference type="PIRSF" id="PIRSF005457">
    <property type="entry name" value="Glx"/>
    <property type="match status" value="1"/>
</dbReference>
<dbReference type="GO" id="GO:0046872">
    <property type="term" value="F:metal ion binding"/>
    <property type="evidence" value="ECO:0007669"/>
    <property type="project" value="UniProtKB-KW"/>
</dbReference>
<evidence type="ECO:0000256" key="6">
    <source>
        <dbReference type="ARBA" id="ARBA00022833"/>
    </source>
</evidence>
<comment type="cofactor">
    <cofactor evidence="7">
        <name>Zn(2+)</name>
        <dbReference type="ChEBI" id="CHEBI:29105"/>
    </cofactor>
    <text evidence="7">Binds 2 Zn(2+) ions per subunit.</text>
</comment>
<protein>
    <recommendedName>
        <fullName evidence="7">Hydroxyacylglutathione hydrolase</fullName>
        <ecNumber evidence="7">3.1.2.6</ecNumber>
    </recommendedName>
    <alternativeName>
        <fullName evidence="7">Glyoxalase II</fullName>
        <shortName evidence="7">Glx II</shortName>
    </alternativeName>
</protein>
<evidence type="ECO:0000259" key="8">
    <source>
        <dbReference type="SMART" id="SM00849"/>
    </source>
</evidence>
<gene>
    <name evidence="7 9" type="primary">gloB</name>
    <name evidence="9" type="ORF">NCTC13315_01599</name>
</gene>
<dbReference type="AlphaFoldDB" id="A0A378I9K7"/>
<feature type="binding site" evidence="7">
    <location>
        <position position="57"/>
    </location>
    <ligand>
        <name>Zn(2+)</name>
        <dbReference type="ChEBI" id="CHEBI:29105"/>
        <label>2</label>
    </ligand>
</feature>
<dbReference type="CDD" id="cd07723">
    <property type="entry name" value="hydroxyacylglutathione_hydrolase_MBL-fold"/>
    <property type="match status" value="1"/>
</dbReference>